<dbReference type="AlphaFoldDB" id="A0A1M6JRZ2"/>
<dbReference type="OrthoDB" id="2087835at2"/>
<name>A0A1M6JRZ2_PARC5</name>
<reference evidence="1 2" key="1">
    <citation type="submission" date="2016-11" db="EMBL/GenBank/DDBJ databases">
        <authorList>
            <person name="Jaros S."/>
            <person name="Januszkiewicz K."/>
            <person name="Wedrychowicz H."/>
        </authorList>
    </citation>
    <scope>NUCLEOTIDE SEQUENCE [LARGE SCALE GENOMIC DNA]</scope>
    <source>
        <strain evidence="1 2">DSM 15212</strain>
    </source>
</reference>
<dbReference type="Proteomes" id="UP000184465">
    <property type="component" value="Unassembled WGS sequence"/>
</dbReference>
<evidence type="ECO:0000313" key="2">
    <source>
        <dbReference type="Proteomes" id="UP000184465"/>
    </source>
</evidence>
<keyword evidence="2" id="KW-1185">Reference proteome</keyword>
<evidence type="ECO:0000313" key="1">
    <source>
        <dbReference type="EMBL" id="SHJ49474.1"/>
    </source>
</evidence>
<dbReference type="EMBL" id="FRAG01000001">
    <property type="protein sequence ID" value="SHJ49474.1"/>
    <property type="molecule type" value="Genomic_DNA"/>
</dbReference>
<organism evidence="1 2">
    <name type="scientific">Paramaledivibacter caminithermalis (strain DSM 15212 / CIP 107654 / DViRD3)</name>
    <name type="common">Clostridium caminithermale</name>
    <dbReference type="NCBI Taxonomy" id="1121301"/>
    <lineage>
        <taxon>Bacteria</taxon>
        <taxon>Bacillati</taxon>
        <taxon>Bacillota</taxon>
        <taxon>Clostridia</taxon>
        <taxon>Peptostreptococcales</taxon>
        <taxon>Caminicellaceae</taxon>
        <taxon>Paramaledivibacter</taxon>
    </lineage>
</organism>
<gene>
    <name evidence="1" type="ORF">SAMN02745912_00121</name>
</gene>
<dbReference type="STRING" id="1121301.SAMN02745912_00121"/>
<protein>
    <submittedName>
        <fullName evidence="1">Uncharacterized protein</fullName>
    </submittedName>
</protein>
<sequence length="63" mass="7499">MKIRIHFPTTEAGNRVLKEKIAETHAKMIKDYIEKLRCSPEDKVKLFNEIKEDIRIEAMKEKL</sequence>
<proteinExistence type="predicted"/>
<dbReference type="RefSeq" id="WP_073146397.1">
    <property type="nucleotide sequence ID" value="NZ_FRAG01000001.1"/>
</dbReference>
<accession>A0A1M6JRZ2</accession>